<organism evidence="2 3">
    <name type="scientific">Candidatus Thermokryptus mobilis</name>
    <dbReference type="NCBI Taxonomy" id="1643428"/>
    <lineage>
        <taxon>Bacteria</taxon>
        <taxon>Pseudomonadati</taxon>
        <taxon>Candidatus Kryptoniota</taxon>
        <taxon>Candidatus Thermokryptus</taxon>
    </lineage>
</organism>
<sequence>MKINGINGKILFPEESSGKKPGKVSDKKDRVEISSEAIEIYRMKRMEKIEEIKRRIQSGYYDSKEVLEKVVDEIYKQIKSELR</sequence>
<dbReference type="STRING" id="1643428.GCA_001442855_01137"/>
<dbReference type="RefSeq" id="WP_140944912.1">
    <property type="nucleotide sequence ID" value="NZ_FAOO01000007.1"/>
</dbReference>
<dbReference type="Proteomes" id="UP000320623">
    <property type="component" value="Unassembled WGS sequence"/>
</dbReference>
<name>A0A0S4N521_9BACT</name>
<reference evidence="3" key="1">
    <citation type="submission" date="2015-11" db="EMBL/GenBank/DDBJ databases">
        <authorList>
            <person name="Varghese N."/>
        </authorList>
    </citation>
    <scope>NUCLEOTIDE SEQUENCE [LARGE SCALE GENOMIC DNA]</scope>
</reference>
<evidence type="ECO:0000313" key="2">
    <source>
        <dbReference type="EMBL" id="CUU05105.1"/>
    </source>
</evidence>
<accession>A0A0S4N521</accession>
<protein>
    <submittedName>
        <fullName evidence="2">Anti-sigma-28 factor, FlgM</fullName>
    </submittedName>
</protein>
<dbReference type="SUPFAM" id="SSF101498">
    <property type="entry name" value="Anti-sigma factor FlgM"/>
    <property type="match status" value="1"/>
</dbReference>
<feature type="region of interest" description="Disordered" evidence="1">
    <location>
        <begin position="1"/>
        <end position="28"/>
    </location>
</feature>
<evidence type="ECO:0000256" key="1">
    <source>
        <dbReference type="SAM" id="MobiDB-lite"/>
    </source>
</evidence>
<dbReference type="OrthoDB" id="9809107at2"/>
<proteinExistence type="predicted"/>
<gene>
    <name evidence="2" type="ORF">JGI1_01164</name>
</gene>
<dbReference type="AlphaFoldDB" id="A0A0S4N521"/>
<dbReference type="EMBL" id="FAOO01000007">
    <property type="protein sequence ID" value="CUU05105.1"/>
    <property type="molecule type" value="Genomic_DNA"/>
</dbReference>
<evidence type="ECO:0000313" key="3">
    <source>
        <dbReference type="Proteomes" id="UP000320623"/>
    </source>
</evidence>
<dbReference type="InterPro" id="IPR035890">
    <property type="entry name" value="Anti-sigma-28_factor_FlgM_sf"/>
</dbReference>
<keyword evidence="3" id="KW-1185">Reference proteome</keyword>